<dbReference type="GO" id="GO:0007623">
    <property type="term" value="P:circadian rhythm"/>
    <property type="evidence" value="ECO:0007669"/>
    <property type="project" value="InterPro"/>
</dbReference>
<feature type="compositionally biased region" description="Basic and acidic residues" evidence="1">
    <location>
        <begin position="352"/>
        <end position="361"/>
    </location>
</feature>
<feature type="region of interest" description="Disordered" evidence="1">
    <location>
        <begin position="385"/>
        <end position="408"/>
    </location>
</feature>
<evidence type="ECO:0000313" key="3">
    <source>
        <dbReference type="Proteomes" id="UP000655225"/>
    </source>
</evidence>
<keyword evidence="3" id="KW-1185">Reference proteome</keyword>
<comment type="caution">
    <text evidence="2">The sequence shown here is derived from an EMBL/GenBank/DDBJ whole genome shotgun (WGS) entry which is preliminary data.</text>
</comment>
<name>A0A834ZFW0_TETSI</name>
<accession>A0A834ZFW0</accession>
<dbReference type="InterPro" id="IPR039928">
    <property type="entry name" value="LNK"/>
</dbReference>
<dbReference type="EMBL" id="JABCRI010000005">
    <property type="protein sequence ID" value="KAF8406002.1"/>
    <property type="molecule type" value="Genomic_DNA"/>
</dbReference>
<proteinExistence type="predicted"/>
<protein>
    <recommendedName>
        <fullName evidence="4">Protein LNK1</fullName>
    </recommendedName>
</protein>
<dbReference type="OrthoDB" id="618331at2759"/>
<feature type="region of interest" description="Disordered" evidence="1">
    <location>
        <begin position="440"/>
        <end position="480"/>
    </location>
</feature>
<dbReference type="GO" id="GO:0006355">
    <property type="term" value="P:regulation of DNA-templated transcription"/>
    <property type="evidence" value="ECO:0007669"/>
    <property type="project" value="InterPro"/>
</dbReference>
<evidence type="ECO:0000313" key="2">
    <source>
        <dbReference type="EMBL" id="KAF8406002.1"/>
    </source>
</evidence>
<dbReference type="OMA" id="EGTNKCT"/>
<evidence type="ECO:0008006" key="4">
    <source>
        <dbReference type="Google" id="ProtNLM"/>
    </source>
</evidence>
<feature type="region of interest" description="Disordered" evidence="1">
    <location>
        <begin position="336"/>
        <end position="361"/>
    </location>
</feature>
<reference evidence="2 3" key="1">
    <citation type="submission" date="2020-04" db="EMBL/GenBank/DDBJ databases">
        <title>Plant Genome Project.</title>
        <authorList>
            <person name="Zhang R.-G."/>
        </authorList>
    </citation>
    <scope>NUCLEOTIDE SEQUENCE [LARGE SCALE GENOMIC DNA]</scope>
    <source>
        <strain evidence="2">YNK0</strain>
        <tissue evidence="2">Leaf</tissue>
    </source>
</reference>
<feature type="compositionally biased region" description="Polar residues" evidence="1">
    <location>
        <begin position="455"/>
        <end position="469"/>
    </location>
</feature>
<sequence length="708" mass="78542">MLKVVLQLEDIMWDKFGESDDHIVPHPGDEKLDGDCHKKPRREVISAVTQNASKIVAPRKQEISFPTLEDKEDTMLEKGLWSDTPDGVFSASCDSESIKEVTRLASNDTRISGHCFKSSNMDAIGDEFCADDSILSDRCAAVGNNLCQFPLGISQADSDLEFFGNDQEDKGSSGFLYCDWPDIGNFEDVDWMFRSCDSTFGLENASSGNELSWFSSSSHAIDGFEDALKSGFKSSCSESSALKSTLEHHEGDIKYMPNHVTPLVNGSSENNVPNTYKSTSRTLDTDESAAIYHSSCANWLDANAENKGEFMSKELAHEINGAVEVKMSPVTQTNNGSSGMINFHRKQSKHKNQSEGKREDRYAEHLSASSFHNRGAMRQFTNVKLPSSLPSSQQGFPSPGIRQQKQNAGTDSLSYLNTSIPYVPTKYNHTSDQIPLTSTLSSIRPENKGHPSLSLKDSSFASNHAQSMERSPDPSSKDPAMKMDVKVEKVNWRQEIQGAFTIDPRRNNFQADQVPVRKQVHKIQNEVRGNSEVEGVSIENRAAEVDSSNVQESSCMSSVLDEISLEATSFRHLQYVMEQLDIRTKLCIRDSLYRLARSAEQRRNFGNSNGNCENARDITGVLTTEESDKCTEFMDVETDTNPIDRSIAHLLFRRPSDPSLRPVNDALSLESQTMIHGSITSQPVMAEKLVCQEEIAGGENTKSLIADQ</sequence>
<dbReference type="PANTHER" id="PTHR33334:SF8">
    <property type="entry name" value="PROTEIN LNK1"/>
    <property type="match status" value="1"/>
</dbReference>
<organism evidence="2 3">
    <name type="scientific">Tetracentron sinense</name>
    <name type="common">Spur-leaf</name>
    <dbReference type="NCBI Taxonomy" id="13715"/>
    <lineage>
        <taxon>Eukaryota</taxon>
        <taxon>Viridiplantae</taxon>
        <taxon>Streptophyta</taxon>
        <taxon>Embryophyta</taxon>
        <taxon>Tracheophyta</taxon>
        <taxon>Spermatophyta</taxon>
        <taxon>Magnoliopsida</taxon>
        <taxon>Trochodendrales</taxon>
        <taxon>Trochodendraceae</taxon>
        <taxon>Tetracentron</taxon>
    </lineage>
</organism>
<gene>
    <name evidence="2" type="ORF">HHK36_008082</name>
</gene>
<dbReference type="Proteomes" id="UP000655225">
    <property type="component" value="Unassembled WGS sequence"/>
</dbReference>
<evidence type="ECO:0000256" key="1">
    <source>
        <dbReference type="SAM" id="MobiDB-lite"/>
    </source>
</evidence>
<dbReference type="PANTHER" id="PTHR33334">
    <property type="entry name" value="PROTEIN LNK1"/>
    <property type="match status" value="1"/>
</dbReference>
<feature type="compositionally biased region" description="Basic and acidic residues" evidence="1">
    <location>
        <begin position="470"/>
        <end position="480"/>
    </location>
</feature>
<dbReference type="AlphaFoldDB" id="A0A834ZFW0"/>